<dbReference type="RefSeq" id="WP_286298965.1">
    <property type="nucleotide sequence ID" value="NZ_AP027728.1"/>
</dbReference>
<dbReference type="PANTHER" id="PTHR43224">
    <property type="entry name" value="AMIDINOTRANSFERASE"/>
    <property type="match status" value="1"/>
</dbReference>
<proteinExistence type="predicted"/>
<dbReference type="Proteomes" id="UP001321543">
    <property type="component" value="Chromosome"/>
</dbReference>
<dbReference type="EMBL" id="AP027728">
    <property type="protein sequence ID" value="BDZ39086.1"/>
    <property type="molecule type" value="Genomic_DNA"/>
</dbReference>
<dbReference type="InterPro" id="IPR014541">
    <property type="entry name" value="Amdntrnsf_FN0238"/>
</dbReference>
<evidence type="ECO:0000313" key="2">
    <source>
        <dbReference type="Proteomes" id="UP001321543"/>
    </source>
</evidence>
<accession>A0ABN6X302</accession>
<reference evidence="2" key="1">
    <citation type="journal article" date="2019" name="Int. J. Syst. Evol. Microbiol.">
        <title>The Global Catalogue of Microorganisms (GCM) 10K type strain sequencing project: providing services to taxonomists for standard genome sequencing and annotation.</title>
        <authorList>
            <consortium name="The Broad Institute Genomics Platform"/>
            <consortium name="The Broad Institute Genome Sequencing Center for Infectious Disease"/>
            <person name="Wu L."/>
            <person name="Ma J."/>
        </authorList>
    </citation>
    <scope>NUCLEOTIDE SEQUENCE [LARGE SCALE GENOMIC DNA]</scope>
    <source>
        <strain evidence="2">NBRC 106310</strain>
    </source>
</reference>
<evidence type="ECO:0000313" key="1">
    <source>
        <dbReference type="EMBL" id="BDZ39086.1"/>
    </source>
</evidence>
<gene>
    <name evidence="1" type="ORF">GCM10025863_17000</name>
</gene>
<dbReference type="PANTHER" id="PTHR43224:SF1">
    <property type="entry name" value="AMIDINOTRANSFERASE"/>
    <property type="match status" value="1"/>
</dbReference>
<dbReference type="NCBIfam" id="NF046062">
    <property type="entry name" value="citrull_CtlX"/>
    <property type="match status" value="1"/>
</dbReference>
<dbReference type="SUPFAM" id="SSF55909">
    <property type="entry name" value="Pentein"/>
    <property type="match status" value="1"/>
</dbReference>
<organism evidence="1 2">
    <name type="scientific">Microbacterium suwonense</name>
    <dbReference type="NCBI Taxonomy" id="683047"/>
    <lineage>
        <taxon>Bacteria</taxon>
        <taxon>Bacillati</taxon>
        <taxon>Actinomycetota</taxon>
        <taxon>Actinomycetes</taxon>
        <taxon>Micrococcales</taxon>
        <taxon>Microbacteriaceae</taxon>
        <taxon>Microbacterium</taxon>
    </lineage>
</organism>
<name>A0ABN6X302_9MICO</name>
<keyword evidence="2" id="KW-1185">Reference proteome</keyword>
<dbReference type="Pfam" id="PF19420">
    <property type="entry name" value="DDAH_eukar"/>
    <property type="match status" value="1"/>
</dbReference>
<sequence>MRAASAQAPGAVVLIRPHHFRPNPQTAADNTFQSTADHDVSREAYDACTRVAESLREVGVRVHLFEDETTTHPDSVFPNNWFSTHAGGRVAVYPMYAENRRSERRADIIEMLKTEYRVQEVIDYSGLEPDDLFLEGTGAMVLDHVSRIAYAVRSKRCDPVLVERFCTVFGYEPVVFDAVDPDGVPIYHTNVMMCIGSDVALIGLDAVVGDTRRAEVAHRIRETGRTLIALSAEQVAAFAGNAIEVRGRDGERILVISETGHRSLTAEQLSILSASCRVLPIDVAPIELAGGSVRCMIAGIHLDPR</sequence>
<dbReference type="PIRSF" id="PIRSF028188">
    <property type="entry name" value="Amdntrnsf_FN0238"/>
    <property type="match status" value="1"/>
</dbReference>
<dbReference type="Gene3D" id="3.75.10.10">
    <property type="entry name" value="L-arginine/glycine Amidinotransferase, Chain A"/>
    <property type="match status" value="1"/>
</dbReference>
<protein>
    <submittedName>
        <fullName evidence="1">Amidinotransferase</fullName>
    </submittedName>
</protein>